<reference evidence="3" key="1">
    <citation type="submission" date="2020-01" db="EMBL/GenBank/DDBJ databases">
        <authorList>
            <person name="Mishra B."/>
        </authorList>
    </citation>
    <scope>NUCLEOTIDE SEQUENCE [LARGE SCALE GENOMIC DNA]</scope>
</reference>
<evidence type="ECO:0000256" key="1">
    <source>
        <dbReference type="SAM" id="MobiDB-lite"/>
    </source>
</evidence>
<gene>
    <name evidence="3" type="ORF">MERR_LOCUS1362</name>
</gene>
<evidence type="ECO:0000313" key="4">
    <source>
        <dbReference type="Proteomes" id="UP000467841"/>
    </source>
</evidence>
<protein>
    <recommendedName>
        <fullName evidence="2">Transposase MuDR plant domain-containing protein</fullName>
    </recommendedName>
</protein>
<evidence type="ECO:0000313" key="3">
    <source>
        <dbReference type="EMBL" id="CAA7014128.1"/>
    </source>
</evidence>
<feature type="compositionally biased region" description="Basic and acidic residues" evidence="1">
    <location>
        <begin position="1"/>
        <end position="11"/>
    </location>
</feature>
<feature type="compositionally biased region" description="Acidic residues" evidence="1">
    <location>
        <begin position="12"/>
        <end position="40"/>
    </location>
</feature>
<feature type="domain" description="Transposase MuDR plant" evidence="2">
    <location>
        <begin position="95"/>
        <end position="159"/>
    </location>
</feature>
<dbReference type="Proteomes" id="UP000467841">
    <property type="component" value="Unassembled WGS sequence"/>
</dbReference>
<dbReference type="OrthoDB" id="1113145at2759"/>
<name>A0A6D2HEA4_9BRAS</name>
<dbReference type="Pfam" id="PF03108">
    <property type="entry name" value="DBD_Tnp_Mut"/>
    <property type="match status" value="1"/>
</dbReference>
<keyword evidence="4" id="KW-1185">Reference proteome</keyword>
<accession>A0A6D2HEA4</accession>
<feature type="region of interest" description="Disordered" evidence="1">
    <location>
        <begin position="1"/>
        <end position="84"/>
    </location>
</feature>
<evidence type="ECO:0000259" key="2">
    <source>
        <dbReference type="Pfam" id="PF03108"/>
    </source>
</evidence>
<organism evidence="3 4">
    <name type="scientific">Microthlaspi erraticum</name>
    <dbReference type="NCBI Taxonomy" id="1685480"/>
    <lineage>
        <taxon>Eukaryota</taxon>
        <taxon>Viridiplantae</taxon>
        <taxon>Streptophyta</taxon>
        <taxon>Embryophyta</taxon>
        <taxon>Tracheophyta</taxon>
        <taxon>Spermatophyta</taxon>
        <taxon>Magnoliopsida</taxon>
        <taxon>eudicotyledons</taxon>
        <taxon>Gunneridae</taxon>
        <taxon>Pentapetalae</taxon>
        <taxon>rosids</taxon>
        <taxon>malvids</taxon>
        <taxon>Brassicales</taxon>
        <taxon>Brassicaceae</taxon>
        <taxon>Coluteocarpeae</taxon>
        <taxon>Microthlaspi</taxon>
    </lineage>
</organism>
<sequence length="191" mass="21675">MNAKPVVHDAEDASDDEDDEGDRLDWCDDEDGASSGDEDYDKSAKVEGVEEEMETDPPKKEEMEIDPPKKEDGASEKKKSKVDDEVLNLEKSSIDLAVGQRYDTKYELETRLKVLTVTHKFDFNVGRSTPMLLTVECWVKGCKWRVRATTIGDSHAFHIKVYKGEHSCSVTERSVRSRQATHQIYPKSYSP</sequence>
<dbReference type="EMBL" id="CACVBM020000088">
    <property type="protein sequence ID" value="CAA7014128.1"/>
    <property type="molecule type" value="Genomic_DNA"/>
</dbReference>
<dbReference type="AlphaFoldDB" id="A0A6D2HEA4"/>
<feature type="compositionally biased region" description="Basic and acidic residues" evidence="1">
    <location>
        <begin position="56"/>
        <end position="84"/>
    </location>
</feature>
<proteinExistence type="predicted"/>
<comment type="caution">
    <text evidence="3">The sequence shown here is derived from an EMBL/GenBank/DDBJ whole genome shotgun (WGS) entry which is preliminary data.</text>
</comment>
<dbReference type="InterPro" id="IPR004332">
    <property type="entry name" value="Transposase_MuDR"/>
</dbReference>